<comment type="caution">
    <text evidence="3">The sequence shown here is derived from an EMBL/GenBank/DDBJ whole genome shotgun (WGS) entry which is preliminary data.</text>
</comment>
<dbReference type="Gene3D" id="3.40.50.11440">
    <property type="match status" value="1"/>
</dbReference>
<name>A0A8J7H0K2_9FIRM</name>
<accession>A0A8J7H0K2</accession>
<feature type="compositionally biased region" description="Low complexity" evidence="1">
    <location>
        <begin position="31"/>
        <end position="42"/>
    </location>
</feature>
<evidence type="ECO:0000259" key="2">
    <source>
        <dbReference type="Pfam" id="PF04015"/>
    </source>
</evidence>
<proteinExistence type="predicted"/>
<evidence type="ECO:0000313" key="3">
    <source>
        <dbReference type="EMBL" id="MBH1939617.1"/>
    </source>
</evidence>
<keyword evidence="4" id="KW-1185">Reference proteome</keyword>
<reference evidence="3" key="1">
    <citation type="submission" date="2020-12" db="EMBL/GenBank/DDBJ databases">
        <title>M. sibirica DSM 26468T genome.</title>
        <authorList>
            <person name="Thieme N."/>
            <person name="Rettenmaier R."/>
            <person name="Zverlov V."/>
            <person name="Liebl W."/>
        </authorList>
    </citation>
    <scope>NUCLEOTIDE SEQUENCE</scope>
    <source>
        <strain evidence="3">DSM 26468</strain>
    </source>
</reference>
<evidence type="ECO:0000256" key="1">
    <source>
        <dbReference type="SAM" id="MobiDB-lite"/>
    </source>
</evidence>
<dbReference type="EMBL" id="JAEAGR010000001">
    <property type="protein sequence ID" value="MBH1939617.1"/>
    <property type="molecule type" value="Genomic_DNA"/>
</dbReference>
<gene>
    <name evidence="3" type="ORF">I5677_01760</name>
</gene>
<dbReference type="Pfam" id="PF04015">
    <property type="entry name" value="DUF362"/>
    <property type="match status" value="1"/>
</dbReference>
<dbReference type="AlphaFoldDB" id="A0A8J7H0K2"/>
<dbReference type="InterPro" id="IPR007160">
    <property type="entry name" value="DUF362"/>
</dbReference>
<feature type="domain" description="DUF362" evidence="2">
    <location>
        <begin position="88"/>
        <end position="303"/>
    </location>
</feature>
<sequence length="349" mass="37788">MKDDSKDDNENTTVETVGNETEDKNKEENDTNSNTNDDTNNEASEQDIKTDTTIIERDPSIVYMTKDISPEALIRIYEALGREASGKVAVKVHMGEPGGNNYLKPELVKDLVLTVNGTFVDSNTAYGGLRASTAAHMQAAKDHGFTEYAPVDILDAEGAISLPIENGKHLTEDLVGSHYEDYDFYIILSHFKGHAMGGFGGAIKNMSIGFATPKGKNLIHTAGARETNSWLSGGYIQNEFLESMAEAAKAIVDDAGENIIYISIMNNLSVDCDCDNSPAAPEMADIGILASLDPVALDKACVDQVYAAPEEESASLRTRIESRNGTHTLDYAQEIGVGTMSYELVNIDE</sequence>
<dbReference type="Proteomes" id="UP000623269">
    <property type="component" value="Unassembled WGS sequence"/>
</dbReference>
<organism evidence="3 4">
    <name type="scientific">Mobilitalea sibirica</name>
    <dbReference type="NCBI Taxonomy" id="1462919"/>
    <lineage>
        <taxon>Bacteria</taxon>
        <taxon>Bacillati</taxon>
        <taxon>Bacillota</taxon>
        <taxon>Clostridia</taxon>
        <taxon>Lachnospirales</taxon>
        <taxon>Lachnospiraceae</taxon>
        <taxon>Mobilitalea</taxon>
    </lineage>
</organism>
<feature type="region of interest" description="Disordered" evidence="1">
    <location>
        <begin position="1"/>
        <end position="53"/>
    </location>
</feature>
<protein>
    <submittedName>
        <fullName evidence="3">DUF362 domain-containing protein</fullName>
    </submittedName>
</protein>
<evidence type="ECO:0000313" key="4">
    <source>
        <dbReference type="Proteomes" id="UP000623269"/>
    </source>
</evidence>